<protein>
    <submittedName>
        <fullName evidence="1">Uncharacterized protein</fullName>
    </submittedName>
</protein>
<name>A0AAW2X706_9LAMI</name>
<sequence length="74" mass="7784">MEVGSRRGRDIFSSSTLMVAGPSCSSASTVKSPPEVEHGISLTAAGGAGRHKASEWGNAKILLLLISRKIRCQM</sequence>
<reference evidence="1" key="1">
    <citation type="submission" date="2020-06" db="EMBL/GenBank/DDBJ databases">
        <authorList>
            <person name="Li T."/>
            <person name="Hu X."/>
            <person name="Zhang T."/>
            <person name="Song X."/>
            <person name="Zhang H."/>
            <person name="Dai N."/>
            <person name="Sheng W."/>
            <person name="Hou X."/>
            <person name="Wei L."/>
        </authorList>
    </citation>
    <scope>NUCLEOTIDE SEQUENCE</scope>
    <source>
        <strain evidence="1">KEN1</strain>
        <tissue evidence="1">Leaf</tissue>
    </source>
</reference>
<accession>A0AAW2X706</accession>
<proteinExistence type="predicted"/>
<dbReference type="AlphaFoldDB" id="A0AAW2X706"/>
<dbReference type="EMBL" id="JACGWN010000005">
    <property type="protein sequence ID" value="KAL0449628.1"/>
    <property type="molecule type" value="Genomic_DNA"/>
</dbReference>
<reference evidence="1" key="2">
    <citation type="journal article" date="2024" name="Plant">
        <title>Genomic evolution and insights into agronomic trait innovations of Sesamum species.</title>
        <authorList>
            <person name="Miao H."/>
            <person name="Wang L."/>
            <person name="Qu L."/>
            <person name="Liu H."/>
            <person name="Sun Y."/>
            <person name="Le M."/>
            <person name="Wang Q."/>
            <person name="Wei S."/>
            <person name="Zheng Y."/>
            <person name="Lin W."/>
            <person name="Duan Y."/>
            <person name="Cao H."/>
            <person name="Xiong S."/>
            <person name="Wang X."/>
            <person name="Wei L."/>
            <person name="Li C."/>
            <person name="Ma Q."/>
            <person name="Ju M."/>
            <person name="Zhao R."/>
            <person name="Li G."/>
            <person name="Mu C."/>
            <person name="Tian Q."/>
            <person name="Mei H."/>
            <person name="Zhang T."/>
            <person name="Gao T."/>
            <person name="Zhang H."/>
        </authorList>
    </citation>
    <scope>NUCLEOTIDE SEQUENCE</scope>
    <source>
        <strain evidence="1">KEN1</strain>
    </source>
</reference>
<organism evidence="1">
    <name type="scientific">Sesamum latifolium</name>
    <dbReference type="NCBI Taxonomy" id="2727402"/>
    <lineage>
        <taxon>Eukaryota</taxon>
        <taxon>Viridiplantae</taxon>
        <taxon>Streptophyta</taxon>
        <taxon>Embryophyta</taxon>
        <taxon>Tracheophyta</taxon>
        <taxon>Spermatophyta</taxon>
        <taxon>Magnoliopsida</taxon>
        <taxon>eudicotyledons</taxon>
        <taxon>Gunneridae</taxon>
        <taxon>Pentapetalae</taxon>
        <taxon>asterids</taxon>
        <taxon>lamiids</taxon>
        <taxon>Lamiales</taxon>
        <taxon>Pedaliaceae</taxon>
        <taxon>Sesamum</taxon>
    </lineage>
</organism>
<evidence type="ECO:0000313" key="1">
    <source>
        <dbReference type="EMBL" id="KAL0449628.1"/>
    </source>
</evidence>
<gene>
    <name evidence="1" type="ORF">Slati_1519200</name>
</gene>
<comment type="caution">
    <text evidence="1">The sequence shown here is derived from an EMBL/GenBank/DDBJ whole genome shotgun (WGS) entry which is preliminary data.</text>
</comment>